<dbReference type="OrthoDB" id="643584at2"/>
<organism evidence="1 2">
    <name type="scientific">Halpernia humi</name>
    <dbReference type="NCBI Taxonomy" id="493375"/>
    <lineage>
        <taxon>Bacteria</taxon>
        <taxon>Pseudomonadati</taxon>
        <taxon>Bacteroidota</taxon>
        <taxon>Flavobacteriia</taxon>
        <taxon>Flavobacteriales</taxon>
        <taxon>Weeksellaceae</taxon>
        <taxon>Chryseobacterium group</taxon>
        <taxon>Halpernia</taxon>
    </lineage>
</organism>
<keyword evidence="2" id="KW-1185">Reference proteome</keyword>
<dbReference type="AlphaFoldDB" id="A0A1H5W6C1"/>
<name>A0A1H5W6C1_9FLAO</name>
<dbReference type="RefSeq" id="WP_103913117.1">
    <property type="nucleotide sequence ID" value="NZ_FNUS01000002.1"/>
</dbReference>
<evidence type="ECO:0008006" key="3">
    <source>
        <dbReference type="Google" id="ProtNLM"/>
    </source>
</evidence>
<evidence type="ECO:0000313" key="1">
    <source>
        <dbReference type="EMBL" id="SEF94960.1"/>
    </source>
</evidence>
<dbReference type="EMBL" id="FNUS01000002">
    <property type="protein sequence ID" value="SEF94960.1"/>
    <property type="molecule type" value="Genomic_DNA"/>
</dbReference>
<proteinExistence type="predicted"/>
<evidence type="ECO:0000313" key="2">
    <source>
        <dbReference type="Proteomes" id="UP000236738"/>
    </source>
</evidence>
<accession>A0A1H5W6C1</accession>
<dbReference type="Proteomes" id="UP000236738">
    <property type="component" value="Unassembled WGS sequence"/>
</dbReference>
<protein>
    <recommendedName>
        <fullName evidence="3">Glycosyltransferase</fullName>
    </recommendedName>
</protein>
<reference evidence="2" key="1">
    <citation type="submission" date="2016-10" db="EMBL/GenBank/DDBJ databases">
        <authorList>
            <person name="Varghese N."/>
            <person name="Submissions S."/>
        </authorList>
    </citation>
    <scope>NUCLEOTIDE SEQUENCE [LARGE SCALE GENOMIC DNA]</scope>
    <source>
        <strain evidence="2">DSM 21580</strain>
    </source>
</reference>
<sequence length="360" mass="42663">MIKKRIKQILALIQDIGFFIYLKYFHSPKVNENKKIFISFKNPNLYHRYFYNLVKTLQLGGYSVFYPMSFSRFRNLRTGDPYLALLFKENDLLIIKNTKKNSSFVELKDEMFSADYYKTFFEDSNVEKNSYHIPMSFHPNMYAENLWDEPLAKRNERVDAIFTFGNFDRRVYKTIDQYPFEVLNRADLIEFFSKKQDFISIDNQESLNDLLRNGCDTKFIFVEKSNFQIPMKEVRKYLSNFRYFLCVPGVFAPLSHNFIEAMSAGCVPIIEKNYAETIYPPLENGINAIIFEDLLDLDNILTNQLFKKSNEERKNLEENAKIYYNNFLHPKSAGKNILDNIEKHPIYLNASERSVKLIKK</sequence>
<gene>
    <name evidence="1" type="ORF">SAMN05421847_1112</name>
</gene>